<dbReference type="AlphaFoldDB" id="A0A2M8KDB3"/>
<evidence type="ECO:0008006" key="9">
    <source>
        <dbReference type="Google" id="ProtNLM"/>
    </source>
</evidence>
<comment type="caution">
    <text evidence="7">The sequence shown here is derived from an EMBL/GenBank/DDBJ whole genome shotgun (WGS) entry which is preliminary data.</text>
</comment>
<protein>
    <recommendedName>
        <fullName evidence="9">TIGR00374 family protein</fullName>
    </recommendedName>
</protein>
<evidence type="ECO:0000313" key="8">
    <source>
        <dbReference type="Proteomes" id="UP000231450"/>
    </source>
</evidence>
<feature type="transmembrane region" description="Helical" evidence="6">
    <location>
        <begin position="37"/>
        <end position="55"/>
    </location>
</feature>
<feature type="transmembrane region" description="Helical" evidence="6">
    <location>
        <begin position="119"/>
        <end position="138"/>
    </location>
</feature>
<dbReference type="NCBIfam" id="TIGR00374">
    <property type="entry name" value="flippase-like domain"/>
    <property type="match status" value="1"/>
</dbReference>
<evidence type="ECO:0000256" key="5">
    <source>
        <dbReference type="ARBA" id="ARBA00023136"/>
    </source>
</evidence>
<dbReference type="InterPro" id="IPR022791">
    <property type="entry name" value="L-PG_synthase/AglD"/>
</dbReference>
<evidence type="ECO:0000313" key="7">
    <source>
        <dbReference type="EMBL" id="PJE57908.1"/>
    </source>
</evidence>
<evidence type="ECO:0000256" key="4">
    <source>
        <dbReference type="ARBA" id="ARBA00022989"/>
    </source>
</evidence>
<dbReference type="Proteomes" id="UP000231450">
    <property type="component" value="Unassembled WGS sequence"/>
</dbReference>
<feature type="transmembrane region" description="Helical" evidence="6">
    <location>
        <begin position="206"/>
        <end position="227"/>
    </location>
</feature>
<evidence type="ECO:0000256" key="6">
    <source>
        <dbReference type="SAM" id="Phobius"/>
    </source>
</evidence>
<reference evidence="8" key="1">
    <citation type="submission" date="2017-09" db="EMBL/GenBank/DDBJ databases">
        <title>Depth-based differentiation of microbial function through sediment-hosted aquifers and enrichment of novel symbionts in the deep terrestrial subsurface.</title>
        <authorList>
            <person name="Probst A.J."/>
            <person name="Ladd B."/>
            <person name="Jarett J.K."/>
            <person name="Geller-Mcgrath D.E."/>
            <person name="Sieber C.M.K."/>
            <person name="Emerson J.B."/>
            <person name="Anantharaman K."/>
            <person name="Thomas B.C."/>
            <person name="Malmstrom R."/>
            <person name="Stieglmeier M."/>
            <person name="Klingl A."/>
            <person name="Woyke T."/>
            <person name="Ryan C.M."/>
            <person name="Banfield J.F."/>
        </authorList>
    </citation>
    <scope>NUCLEOTIDE SEQUENCE [LARGE SCALE GENOMIC DNA]</scope>
</reference>
<dbReference type="PANTHER" id="PTHR40277:SF1">
    <property type="entry name" value="BLL5419 PROTEIN"/>
    <property type="match status" value="1"/>
</dbReference>
<accession>A0A2M8KDB3</accession>
<gene>
    <name evidence="7" type="ORF">COU81_03525</name>
</gene>
<organism evidence="7 8">
    <name type="scientific">Candidatus Portnoybacteria bacterium CG10_big_fil_rev_8_21_14_0_10_36_7</name>
    <dbReference type="NCBI Taxonomy" id="1974812"/>
    <lineage>
        <taxon>Bacteria</taxon>
        <taxon>Candidatus Portnoyibacteriota</taxon>
    </lineage>
</organism>
<keyword evidence="5 6" id="KW-0472">Membrane</keyword>
<comment type="subcellular location">
    <subcellularLocation>
        <location evidence="1">Cell membrane</location>
        <topology evidence="1">Multi-pass membrane protein</topology>
    </subcellularLocation>
</comment>
<proteinExistence type="predicted"/>
<evidence type="ECO:0000256" key="2">
    <source>
        <dbReference type="ARBA" id="ARBA00022475"/>
    </source>
</evidence>
<keyword evidence="4 6" id="KW-1133">Transmembrane helix</keyword>
<evidence type="ECO:0000256" key="3">
    <source>
        <dbReference type="ARBA" id="ARBA00022692"/>
    </source>
</evidence>
<evidence type="ECO:0000256" key="1">
    <source>
        <dbReference type="ARBA" id="ARBA00004651"/>
    </source>
</evidence>
<name>A0A2M8KDB3_9BACT</name>
<sequence length="311" mass="35504">MIGKKLIKFIGVIIVIIILSRLDFIMIAKTYKNANKFYLFIGLALTILSAFAKAVRWNYIKKTQKIYYSTKDSFVMYCASHLAGTITPGRIGELSKSIYLKNDGYSYGQSSFSVILDRLFDVIFLIFFAGLGMLFFGSFFYPEIPYVAVLIIIIITSAIIYKKKVITSGYFKKVFNAFAPIKYSEVWHKNILDFIKDLDNLKRRQYINAFAMTGVAWLIYYFQMYIFAQSLGIIIPFLFLAISVTIAGVLSMLPISYLGLGTRDLILITLFSYYSISKESTIAFSGIILMTYLIMAIVGLYCWTLKPPTKR</sequence>
<keyword evidence="2" id="KW-1003">Cell membrane</keyword>
<dbReference type="EMBL" id="PFDW01000072">
    <property type="protein sequence ID" value="PJE57908.1"/>
    <property type="molecule type" value="Genomic_DNA"/>
</dbReference>
<dbReference type="GO" id="GO:0005886">
    <property type="term" value="C:plasma membrane"/>
    <property type="evidence" value="ECO:0007669"/>
    <property type="project" value="UniProtKB-SubCell"/>
</dbReference>
<dbReference type="PANTHER" id="PTHR40277">
    <property type="entry name" value="BLL5419 PROTEIN"/>
    <property type="match status" value="1"/>
</dbReference>
<feature type="transmembrane region" description="Helical" evidence="6">
    <location>
        <begin position="9"/>
        <end position="31"/>
    </location>
</feature>
<keyword evidence="3 6" id="KW-0812">Transmembrane</keyword>
<feature type="transmembrane region" description="Helical" evidence="6">
    <location>
        <begin position="282"/>
        <end position="303"/>
    </location>
</feature>
<dbReference type="Pfam" id="PF03706">
    <property type="entry name" value="LPG_synthase_TM"/>
    <property type="match status" value="1"/>
</dbReference>
<feature type="transmembrane region" description="Helical" evidence="6">
    <location>
        <begin position="233"/>
        <end position="250"/>
    </location>
</feature>
<feature type="transmembrane region" description="Helical" evidence="6">
    <location>
        <begin position="144"/>
        <end position="161"/>
    </location>
</feature>